<evidence type="ECO:0000256" key="3">
    <source>
        <dbReference type="ARBA" id="ARBA00022692"/>
    </source>
</evidence>
<feature type="transmembrane region" description="Helical" evidence="6">
    <location>
        <begin position="368"/>
        <end position="386"/>
    </location>
</feature>
<keyword evidence="3 6" id="KW-0812">Transmembrane</keyword>
<dbReference type="Proteomes" id="UP001597116">
    <property type="component" value="Unassembled WGS sequence"/>
</dbReference>
<name>A0ABW3Q3E8_9BACT</name>
<feature type="transmembrane region" description="Helical" evidence="6">
    <location>
        <begin position="424"/>
        <end position="443"/>
    </location>
</feature>
<accession>A0ABW3Q3E8</accession>
<evidence type="ECO:0000256" key="6">
    <source>
        <dbReference type="SAM" id="Phobius"/>
    </source>
</evidence>
<evidence type="ECO:0000256" key="4">
    <source>
        <dbReference type="ARBA" id="ARBA00022989"/>
    </source>
</evidence>
<evidence type="ECO:0000256" key="5">
    <source>
        <dbReference type="ARBA" id="ARBA00023136"/>
    </source>
</evidence>
<dbReference type="EMBL" id="JBHTLP010000001">
    <property type="protein sequence ID" value="MFD1139496.1"/>
    <property type="molecule type" value="Genomic_DNA"/>
</dbReference>
<evidence type="ECO:0000256" key="1">
    <source>
        <dbReference type="ARBA" id="ARBA00004651"/>
    </source>
</evidence>
<keyword evidence="2" id="KW-1003">Cell membrane</keyword>
<comment type="subcellular location">
    <subcellularLocation>
        <location evidence="1">Cell membrane</location>
        <topology evidence="1">Multi-pass membrane protein</topology>
    </subcellularLocation>
</comment>
<sequence>MASLYKNSVSGVLQFIFTSVLTFVSIPLFIQKLGIEAYGAFSLITLLGNLNILANLGLNVSLIKFISEQGKTQESNYDIIVSCLIIVSVIIPISTGVLIGQTFILKNLMGFSAALADQVKILYLCVVLANIFLLVGQLFAAVLDSQQYIYLNNIFQGIYSALYWGGSIAAITTGFGMTGIGVAILGSAITWSLLVTVYMFKKWGALSGSGLSKNVGRVIRKQFAHASKLYSSSLISLFFEPLTKIMVSRMVGVSEVGYLEVAYKIRTQLWSLVTKATYPLYPKIALENNRVKVAHLILNFQALIAIGLAPLITLFVFLLKDTLILWIGSTNPIVISAALWISTTYLVGTIAIPVYYYLMSKEHAGKTLWLQSINVVVNCLIIFSSYRILGVFSAVLGNSLAILSSLCLSLLIQQKYVETVQINWRGFGKLVIIFVAGCLLTYTGQSYLQTPLLRLVVGMLIIAFFYSTLGYFHAPQLMRVYNRIK</sequence>
<feature type="transmembrane region" description="Helical" evidence="6">
    <location>
        <begin position="455"/>
        <end position="474"/>
    </location>
</feature>
<evidence type="ECO:0000313" key="7">
    <source>
        <dbReference type="EMBL" id="MFD1139496.1"/>
    </source>
</evidence>
<comment type="caution">
    <text evidence="7">The sequence shown here is derived from an EMBL/GenBank/DDBJ whole genome shotgun (WGS) entry which is preliminary data.</text>
</comment>
<dbReference type="InterPro" id="IPR050833">
    <property type="entry name" value="Poly_Biosynth_Transport"/>
</dbReference>
<feature type="transmembrane region" description="Helical" evidence="6">
    <location>
        <begin position="12"/>
        <end position="31"/>
    </location>
</feature>
<feature type="transmembrane region" description="Helical" evidence="6">
    <location>
        <begin position="121"/>
        <end position="143"/>
    </location>
</feature>
<feature type="transmembrane region" description="Helical" evidence="6">
    <location>
        <begin position="79"/>
        <end position="101"/>
    </location>
</feature>
<feature type="transmembrane region" description="Helical" evidence="6">
    <location>
        <begin position="150"/>
        <end position="171"/>
    </location>
</feature>
<dbReference type="RefSeq" id="WP_265990188.1">
    <property type="nucleotide sequence ID" value="NZ_CP110973.1"/>
</dbReference>
<keyword evidence="5 6" id="KW-0472">Membrane</keyword>
<dbReference type="Pfam" id="PF01943">
    <property type="entry name" value="Polysacc_synt"/>
    <property type="match status" value="1"/>
</dbReference>
<protein>
    <submittedName>
        <fullName evidence="7">Oligosaccharide flippase family protein</fullName>
    </submittedName>
</protein>
<keyword evidence="4 6" id="KW-1133">Transmembrane helix</keyword>
<gene>
    <name evidence="7" type="ORF">ACFQ4C_00155</name>
</gene>
<reference evidence="8" key="1">
    <citation type="journal article" date="2019" name="Int. J. Syst. Evol. Microbiol.">
        <title>The Global Catalogue of Microorganisms (GCM) 10K type strain sequencing project: providing services to taxonomists for standard genome sequencing and annotation.</title>
        <authorList>
            <consortium name="The Broad Institute Genomics Platform"/>
            <consortium name="The Broad Institute Genome Sequencing Center for Infectious Disease"/>
            <person name="Wu L."/>
            <person name="Ma J."/>
        </authorList>
    </citation>
    <scope>NUCLEOTIDE SEQUENCE [LARGE SCALE GENOMIC DNA]</scope>
    <source>
        <strain evidence="8">CCUG 55608</strain>
    </source>
</reference>
<dbReference type="PANTHER" id="PTHR30250">
    <property type="entry name" value="PST FAMILY PREDICTED COLANIC ACID TRANSPORTER"/>
    <property type="match status" value="1"/>
</dbReference>
<evidence type="ECO:0000313" key="8">
    <source>
        <dbReference type="Proteomes" id="UP001597116"/>
    </source>
</evidence>
<feature type="transmembrane region" description="Helical" evidence="6">
    <location>
        <begin position="37"/>
        <end position="58"/>
    </location>
</feature>
<keyword evidence="8" id="KW-1185">Reference proteome</keyword>
<feature type="transmembrane region" description="Helical" evidence="6">
    <location>
        <begin position="177"/>
        <end position="200"/>
    </location>
</feature>
<dbReference type="InterPro" id="IPR002797">
    <property type="entry name" value="Polysacc_synth"/>
</dbReference>
<feature type="transmembrane region" description="Helical" evidence="6">
    <location>
        <begin position="392"/>
        <end position="412"/>
    </location>
</feature>
<organism evidence="7 8">
    <name type="scientific">Larkinella insperata</name>
    <dbReference type="NCBI Taxonomy" id="332158"/>
    <lineage>
        <taxon>Bacteria</taxon>
        <taxon>Pseudomonadati</taxon>
        <taxon>Bacteroidota</taxon>
        <taxon>Cytophagia</taxon>
        <taxon>Cytophagales</taxon>
        <taxon>Spirosomataceae</taxon>
        <taxon>Larkinella</taxon>
    </lineage>
</organism>
<proteinExistence type="predicted"/>
<dbReference type="PANTHER" id="PTHR30250:SF11">
    <property type="entry name" value="O-ANTIGEN TRANSPORTER-RELATED"/>
    <property type="match status" value="1"/>
</dbReference>
<evidence type="ECO:0000256" key="2">
    <source>
        <dbReference type="ARBA" id="ARBA00022475"/>
    </source>
</evidence>
<feature type="transmembrane region" description="Helical" evidence="6">
    <location>
        <begin position="296"/>
        <end position="318"/>
    </location>
</feature>
<feature type="transmembrane region" description="Helical" evidence="6">
    <location>
        <begin position="333"/>
        <end position="356"/>
    </location>
</feature>